<sequence length="119" mass="13305">MATTQMMTISKTSNSMGGTFDGTFIEIADQNILARVQMYGETSLVEYLRRDYDQNMTEKSLSPRWWCYAGQSRRMWQISTMMVMIGTEAGSVTARGADSPAGYGDAEYESGFSNKLCEC</sequence>
<reference evidence="2" key="1">
    <citation type="submission" date="2022-11" db="UniProtKB">
        <authorList>
            <consortium name="WormBaseParasite"/>
        </authorList>
    </citation>
    <scope>IDENTIFICATION</scope>
</reference>
<name>A0A915EGV1_9BILA</name>
<organism evidence="1 2">
    <name type="scientific">Ditylenchus dipsaci</name>
    <dbReference type="NCBI Taxonomy" id="166011"/>
    <lineage>
        <taxon>Eukaryota</taxon>
        <taxon>Metazoa</taxon>
        <taxon>Ecdysozoa</taxon>
        <taxon>Nematoda</taxon>
        <taxon>Chromadorea</taxon>
        <taxon>Rhabditida</taxon>
        <taxon>Tylenchina</taxon>
        <taxon>Tylenchomorpha</taxon>
        <taxon>Sphaerularioidea</taxon>
        <taxon>Anguinidae</taxon>
        <taxon>Anguininae</taxon>
        <taxon>Ditylenchus</taxon>
    </lineage>
</organism>
<protein>
    <submittedName>
        <fullName evidence="2">Uncharacterized protein</fullName>
    </submittedName>
</protein>
<dbReference type="AlphaFoldDB" id="A0A915EGV1"/>
<proteinExistence type="predicted"/>
<keyword evidence="1" id="KW-1185">Reference proteome</keyword>
<dbReference type="Proteomes" id="UP000887574">
    <property type="component" value="Unplaced"/>
</dbReference>
<dbReference type="WBParaSite" id="jg5202">
    <property type="protein sequence ID" value="jg5202"/>
    <property type="gene ID" value="jg5202"/>
</dbReference>
<evidence type="ECO:0000313" key="1">
    <source>
        <dbReference type="Proteomes" id="UP000887574"/>
    </source>
</evidence>
<evidence type="ECO:0000313" key="2">
    <source>
        <dbReference type="WBParaSite" id="jg5202"/>
    </source>
</evidence>
<accession>A0A915EGV1</accession>